<accession>A0A8H7Q1X9</accession>
<keyword evidence="2" id="KW-0472">Membrane</keyword>
<reference evidence="3" key="1">
    <citation type="submission" date="2020-12" db="EMBL/GenBank/DDBJ databases">
        <title>Metabolic potential, ecology and presence of endohyphal bacteria is reflected in genomic diversity of Mucoromycotina.</title>
        <authorList>
            <person name="Muszewska A."/>
            <person name="Okrasinska A."/>
            <person name="Steczkiewicz K."/>
            <person name="Drgas O."/>
            <person name="Orlowska M."/>
            <person name="Perlinska-Lenart U."/>
            <person name="Aleksandrzak-Piekarczyk T."/>
            <person name="Szatraj K."/>
            <person name="Zielenkiewicz U."/>
            <person name="Pilsyk S."/>
            <person name="Malc E."/>
            <person name="Mieczkowski P."/>
            <person name="Kruszewska J.S."/>
            <person name="Biernat P."/>
            <person name="Pawlowska J."/>
        </authorList>
    </citation>
    <scope>NUCLEOTIDE SEQUENCE</scope>
    <source>
        <strain evidence="3">WA0000067209</strain>
    </source>
</reference>
<feature type="compositionally biased region" description="Basic and acidic residues" evidence="1">
    <location>
        <begin position="756"/>
        <end position="765"/>
    </location>
</feature>
<feature type="transmembrane region" description="Helical" evidence="2">
    <location>
        <begin position="80"/>
        <end position="102"/>
    </location>
</feature>
<dbReference type="OrthoDB" id="2369382at2759"/>
<evidence type="ECO:0000313" key="3">
    <source>
        <dbReference type="EMBL" id="KAG2184427.1"/>
    </source>
</evidence>
<evidence type="ECO:0000313" key="4">
    <source>
        <dbReference type="Proteomes" id="UP000654370"/>
    </source>
</evidence>
<evidence type="ECO:0000256" key="1">
    <source>
        <dbReference type="SAM" id="MobiDB-lite"/>
    </source>
</evidence>
<keyword evidence="2" id="KW-0812">Transmembrane</keyword>
<keyword evidence="4" id="KW-1185">Reference proteome</keyword>
<feature type="region of interest" description="Disordered" evidence="1">
    <location>
        <begin position="736"/>
        <end position="765"/>
    </location>
</feature>
<dbReference type="AlphaFoldDB" id="A0A8H7Q1X9"/>
<protein>
    <submittedName>
        <fullName evidence="3">Uncharacterized protein</fullName>
    </submittedName>
</protein>
<sequence>MALLDMTVAKVAAMISAGVTLVQFTYALALVIILIYLMRNDNSPSTWSVFVRILYYSSWSTILSTDVTSTSHTDKPVKRINMLSNIIMILVTITGVITPLGLMPVISQVPMELSLHLLPDLQPLSQAITNRSLYVEERMCDSKLLIGAAACPGRTVTNITGRWETDLTIPQNITDIFTSTNHTSPFDLQFRRYTMSTNGMNSTSLHPVPDIAISDSVILSNSLFAVEGLIIDTTESPGVGIGNVRVPYLPHGATWEQEMLWIEPETACVDLGFTLNYRLNEYADVSFGVKYNLTDQGGLSDFNFTYQSYGNDGQQIPMEDRAHKLAYFSNRYIMNQYNISNTTSYVGKNWPITSLIGMHPMQIGSFPSSFISDLLSLSPNSSVYGLNALNSADISCQGFGGMDDVNITNTAVQCYIFVGAPIRTDGGDSNLVEANSSWLQPVYACASTVRVKLQTLKVSFNTTTNATANLPNLKLERQDTNASVLWAVEHPGMAIRQINPYWGPVADQYEYSTSLNTLRSDVLYLPAGVNLIWDILSTAEASVFPAYALYMSGSGSQSTSSKYVYDYSGGQNGAMLQLWQNLSASADTVSRITNLIWTDIMANNLYSNISIQSTTVMKNVPTVGYNLLYAIPAFISLALWISLIGVSIMCFALDRISISSIRQALYQTSLGRVVVNITTKSSNYALKSKQWAMQESTHNIGLNVTTNGRHDHIQFHLEPQAKSFWQILNESKKTIRKRKYEPQVSDPMELYPLDPDSDKNHPTKH</sequence>
<dbReference type="Proteomes" id="UP000654370">
    <property type="component" value="Unassembled WGS sequence"/>
</dbReference>
<feature type="transmembrane region" description="Helical" evidence="2">
    <location>
        <begin position="627"/>
        <end position="653"/>
    </location>
</feature>
<name>A0A8H7Q1X9_MORIS</name>
<comment type="caution">
    <text evidence="3">The sequence shown here is derived from an EMBL/GenBank/DDBJ whole genome shotgun (WGS) entry which is preliminary data.</text>
</comment>
<dbReference type="EMBL" id="JAEPQZ010000002">
    <property type="protein sequence ID" value="KAG2184427.1"/>
    <property type="molecule type" value="Genomic_DNA"/>
</dbReference>
<gene>
    <name evidence="3" type="ORF">INT43_000336</name>
</gene>
<evidence type="ECO:0000256" key="2">
    <source>
        <dbReference type="SAM" id="Phobius"/>
    </source>
</evidence>
<organism evidence="3 4">
    <name type="scientific">Mortierella isabellina</name>
    <name type="common">Filamentous fungus</name>
    <name type="synonym">Umbelopsis isabellina</name>
    <dbReference type="NCBI Taxonomy" id="91625"/>
    <lineage>
        <taxon>Eukaryota</taxon>
        <taxon>Fungi</taxon>
        <taxon>Fungi incertae sedis</taxon>
        <taxon>Mucoromycota</taxon>
        <taxon>Mucoromycotina</taxon>
        <taxon>Umbelopsidomycetes</taxon>
        <taxon>Umbelopsidales</taxon>
        <taxon>Umbelopsidaceae</taxon>
        <taxon>Umbelopsis</taxon>
    </lineage>
</organism>
<feature type="transmembrane region" description="Helical" evidence="2">
    <location>
        <begin position="12"/>
        <end position="37"/>
    </location>
</feature>
<keyword evidence="2" id="KW-1133">Transmembrane helix</keyword>
<proteinExistence type="predicted"/>